<dbReference type="Proteomes" id="UP000007799">
    <property type="component" value="Unassembled WGS sequence"/>
</dbReference>
<dbReference type="GO" id="GO:0015631">
    <property type="term" value="F:tubulin binding"/>
    <property type="evidence" value="ECO:0007669"/>
    <property type="project" value="TreeGrafter"/>
</dbReference>
<evidence type="ECO:0000256" key="1">
    <source>
        <dbReference type="ARBA" id="ARBA00022598"/>
    </source>
</evidence>
<dbReference type="InterPro" id="IPR004344">
    <property type="entry name" value="TTL/TTLL_fam"/>
</dbReference>
<dbReference type="Pfam" id="PF03133">
    <property type="entry name" value="TTL"/>
    <property type="match status" value="2"/>
</dbReference>
<dbReference type="STRING" id="946362.F2TYR3"/>
<keyword evidence="3" id="KW-0067">ATP-binding</keyword>
<dbReference type="GO" id="GO:0005524">
    <property type="term" value="F:ATP binding"/>
    <property type="evidence" value="ECO:0007669"/>
    <property type="project" value="UniProtKB-KW"/>
</dbReference>
<evidence type="ECO:0000313" key="6">
    <source>
        <dbReference type="Proteomes" id="UP000007799"/>
    </source>
</evidence>
<dbReference type="RefSeq" id="XP_004997695.1">
    <property type="nucleotide sequence ID" value="XM_004997638.1"/>
</dbReference>
<dbReference type="PANTHER" id="PTHR12241">
    <property type="entry name" value="TUBULIN POLYGLUTAMYLASE"/>
    <property type="match status" value="1"/>
</dbReference>
<keyword evidence="2" id="KW-0547">Nucleotide-binding</keyword>
<dbReference type="InParanoid" id="F2TYR3"/>
<evidence type="ECO:0008006" key="7">
    <source>
        <dbReference type="Google" id="ProtNLM"/>
    </source>
</evidence>
<dbReference type="EMBL" id="GL832957">
    <property type="protein sequence ID" value="EGD78738.1"/>
    <property type="molecule type" value="Genomic_DNA"/>
</dbReference>
<feature type="region of interest" description="Disordered" evidence="4">
    <location>
        <begin position="467"/>
        <end position="494"/>
    </location>
</feature>
<evidence type="ECO:0000313" key="5">
    <source>
        <dbReference type="EMBL" id="EGD78738.1"/>
    </source>
</evidence>
<dbReference type="eggNOG" id="KOG2157">
    <property type="taxonomic scope" value="Eukaryota"/>
</dbReference>
<evidence type="ECO:0000256" key="3">
    <source>
        <dbReference type="ARBA" id="ARBA00022840"/>
    </source>
</evidence>
<dbReference type="Gene3D" id="3.30.470.20">
    <property type="entry name" value="ATP-grasp fold, B domain"/>
    <property type="match status" value="1"/>
</dbReference>
<dbReference type="AlphaFoldDB" id="F2TYR3"/>
<gene>
    <name evidence="5" type="ORF">PTSG_01717</name>
</gene>
<protein>
    <recommendedName>
        <fullName evidence="7">ATP-grasp domain-containing protein</fullName>
    </recommendedName>
</protein>
<feature type="compositionally biased region" description="Low complexity" evidence="4">
    <location>
        <begin position="481"/>
        <end position="491"/>
    </location>
</feature>
<evidence type="ECO:0000256" key="2">
    <source>
        <dbReference type="ARBA" id="ARBA00022741"/>
    </source>
</evidence>
<feature type="region of interest" description="Disordered" evidence="4">
    <location>
        <begin position="366"/>
        <end position="399"/>
    </location>
</feature>
<dbReference type="GO" id="GO:0036064">
    <property type="term" value="C:ciliary basal body"/>
    <property type="evidence" value="ECO:0007669"/>
    <property type="project" value="TreeGrafter"/>
</dbReference>
<accession>F2TYR3</accession>
<keyword evidence="1" id="KW-0436">Ligase</keyword>
<dbReference type="GO" id="GO:0000226">
    <property type="term" value="P:microtubule cytoskeleton organization"/>
    <property type="evidence" value="ECO:0007669"/>
    <property type="project" value="TreeGrafter"/>
</dbReference>
<keyword evidence="6" id="KW-1185">Reference proteome</keyword>
<feature type="region of interest" description="Disordered" evidence="4">
    <location>
        <begin position="289"/>
        <end position="321"/>
    </location>
</feature>
<reference evidence="5" key="1">
    <citation type="submission" date="2009-08" db="EMBL/GenBank/DDBJ databases">
        <title>Annotation of Salpingoeca rosetta.</title>
        <authorList>
            <consortium name="The Broad Institute Genome Sequencing Platform"/>
            <person name="Russ C."/>
            <person name="Cuomo C."/>
            <person name="Burger G."/>
            <person name="Gray M.W."/>
            <person name="Holland P.W.H."/>
            <person name="King N."/>
            <person name="Lang F.B.F."/>
            <person name="Roger A.J."/>
            <person name="Ruiz-Trillo I."/>
            <person name="Young S.K."/>
            <person name="Zeng Q."/>
            <person name="Gargeya S."/>
            <person name="Alvarado L."/>
            <person name="Berlin A."/>
            <person name="Chapman S.B."/>
            <person name="Chen Z."/>
            <person name="Freedman E."/>
            <person name="Gellesch M."/>
            <person name="Goldberg J."/>
            <person name="Griggs A."/>
            <person name="Gujja S."/>
            <person name="Heilman E."/>
            <person name="Heiman D."/>
            <person name="Howarth C."/>
            <person name="Mehta T."/>
            <person name="Neiman D."/>
            <person name="Pearson M."/>
            <person name="Roberts A."/>
            <person name="Saif S."/>
            <person name="Shea T."/>
            <person name="Shenoy N."/>
            <person name="Sisk P."/>
            <person name="Stolte C."/>
            <person name="Sykes S."/>
            <person name="White J."/>
            <person name="Yandava C."/>
            <person name="Haas B."/>
            <person name="Nusbaum C."/>
            <person name="Birren B."/>
        </authorList>
    </citation>
    <scope>NUCLEOTIDE SEQUENCE [LARGE SCALE GENOMIC DNA]</scope>
    <source>
        <strain evidence="5">ATCC 50818</strain>
    </source>
</reference>
<name>F2TYR3_SALR5</name>
<organism evidence="6">
    <name type="scientific">Salpingoeca rosetta (strain ATCC 50818 / BSB-021)</name>
    <dbReference type="NCBI Taxonomy" id="946362"/>
    <lineage>
        <taxon>Eukaryota</taxon>
        <taxon>Choanoflagellata</taxon>
        <taxon>Craspedida</taxon>
        <taxon>Salpingoecidae</taxon>
        <taxon>Salpingoeca</taxon>
    </lineage>
</organism>
<dbReference type="SUPFAM" id="SSF56059">
    <property type="entry name" value="Glutathione synthetase ATP-binding domain-like"/>
    <property type="match status" value="1"/>
</dbReference>
<evidence type="ECO:0000256" key="4">
    <source>
        <dbReference type="SAM" id="MobiDB-lite"/>
    </source>
</evidence>
<feature type="compositionally biased region" description="Low complexity" evidence="4">
    <location>
        <begin position="233"/>
        <end position="248"/>
    </location>
</feature>
<dbReference type="GeneID" id="16078291"/>
<feature type="region of interest" description="Disordered" evidence="4">
    <location>
        <begin position="221"/>
        <end position="255"/>
    </location>
</feature>
<sequence length="536" mass="58773">MTHSRAACMPSLSAGTSGHHPPLISMLPWLRNTVWRKDAFCRTMEWWLQAATQTQGASAAVSLRLMSAHIPCKPFVMDANGFAELRKFMASYSTAHAFVIKPATMGEGKGVFAVDSAEEAEAVLTKLSQQQQKQQQQQQQQQHWQAHTYVVSPLLNNPLLVHGHKVDLRCYVLLKGTASALHANMLNDCLVRFALDAYDPSAHRGGRRTQWMTNTYLSQHKLEDSSQHEQRQRSQQSQQQRQQQQQPRGDGRGHEAFGGAVWRLQQLADHLVHTGDTDLLAALRSSELGMDQRRKGTTKHSKQKTGRRRGGRQHGPGAIFNEDELQQASVYEELLRRAASSIRPVLLAAQLQAQDAAAAAAAAAAANGRSGRGGRTAQDSSLGKKNSGGNGDSARQGRSTLKGDACKHCFQLLGVDVFVSSALEMHVIEVNGLPSMSQHIDDAQYRALKHTLLHTTLDTLGVCPRRHAPPASSWHQHDTAPSSPSSSSSPSRLLVSGTNEGMLPLLPVHGKHNARAGEWIVPLSAQERDMLSKLRQ</sequence>
<feature type="compositionally biased region" description="Basic and acidic residues" evidence="4">
    <location>
        <begin position="221"/>
        <end position="232"/>
    </location>
</feature>
<feature type="compositionally biased region" description="Basic residues" evidence="4">
    <location>
        <begin position="295"/>
        <end position="312"/>
    </location>
</feature>
<proteinExistence type="predicted"/>
<dbReference type="GO" id="GO:0070740">
    <property type="term" value="F:tubulin-glutamic acid ligase activity"/>
    <property type="evidence" value="ECO:0007669"/>
    <property type="project" value="TreeGrafter"/>
</dbReference>